<accession>A0ACB8RXG4</accession>
<evidence type="ECO:0000313" key="1">
    <source>
        <dbReference type="EMBL" id="KAI0048286.1"/>
    </source>
</evidence>
<reference evidence="1" key="1">
    <citation type="submission" date="2021-02" db="EMBL/GenBank/DDBJ databases">
        <authorList>
            <consortium name="DOE Joint Genome Institute"/>
            <person name="Ahrendt S."/>
            <person name="Looney B.P."/>
            <person name="Miyauchi S."/>
            <person name="Morin E."/>
            <person name="Drula E."/>
            <person name="Courty P.E."/>
            <person name="Chicoki N."/>
            <person name="Fauchery L."/>
            <person name="Kohler A."/>
            <person name="Kuo A."/>
            <person name="Labutti K."/>
            <person name="Pangilinan J."/>
            <person name="Lipzen A."/>
            <person name="Riley R."/>
            <person name="Andreopoulos W."/>
            <person name="He G."/>
            <person name="Johnson J."/>
            <person name="Barry K.W."/>
            <person name="Grigoriev I.V."/>
            <person name="Nagy L."/>
            <person name="Hibbett D."/>
            <person name="Henrissat B."/>
            <person name="Matheny P.B."/>
            <person name="Labbe J."/>
            <person name="Martin F."/>
        </authorList>
    </citation>
    <scope>NUCLEOTIDE SEQUENCE</scope>
    <source>
        <strain evidence="1">FP105234-sp</strain>
    </source>
</reference>
<dbReference type="EMBL" id="MU275889">
    <property type="protein sequence ID" value="KAI0048286.1"/>
    <property type="molecule type" value="Genomic_DNA"/>
</dbReference>
<evidence type="ECO:0000313" key="2">
    <source>
        <dbReference type="Proteomes" id="UP000814033"/>
    </source>
</evidence>
<dbReference type="Proteomes" id="UP000814033">
    <property type="component" value="Unassembled WGS sequence"/>
</dbReference>
<name>A0ACB8RXG4_9AGAM</name>
<proteinExistence type="predicted"/>
<comment type="caution">
    <text evidence="1">The sequence shown here is derived from an EMBL/GenBank/DDBJ whole genome shotgun (WGS) entry which is preliminary data.</text>
</comment>
<organism evidence="1 2">
    <name type="scientific">Auriscalpium vulgare</name>
    <dbReference type="NCBI Taxonomy" id="40419"/>
    <lineage>
        <taxon>Eukaryota</taxon>
        <taxon>Fungi</taxon>
        <taxon>Dikarya</taxon>
        <taxon>Basidiomycota</taxon>
        <taxon>Agaricomycotina</taxon>
        <taxon>Agaricomycetes</taxon>
        <taxon>Russulales</taxon>
        <taxon>Auriscalpiaceae</taxon>
        <taxon>Auriscalpium</taxon>
    </lineage>
</organism>
<keyword evidence="2" id="KW-1185">Reference proteome</keyword>
<sequence>MWFWSSVEDRGGVEEENGGNAHFRLAYSLLFATLVFLGQRYPDKTAFFIGSLHASFASHIPATALDYLSDNYAKLIFTQSALPIPSIHATEDYVFRTIDVADLGDVVATSSIPRAAAVLGRISNTAAYLASSPAAAAQAWCFTSSEGSMSTLFVRPEKRGSGLGKETMRRELEKGFAERRFISAEVSLRNVRSMAVCAGLGAKKMWEVVWVTVKLDEFR</sequence>
<reference evidence="1" key="2">
    <citation type="journal article" date="2022" name="New Phytol.">
        <title>Evolutionary transition to the ectomycorrhizal habit in the genomes of a hyperdiverse lineage of mushroom-forming fungi.</title>
        <authorList>
            <person name="Looney B."/>
            <person name="Miyauchi S."/>
            <person name="Morin E."/>
            <person name="Drula E."/>
            <person name="Courty P.E."/>
            <person name="Kohler A."/>
            <person name="Kuo A."/>
            <person name="LaButti K."/>
            <person name="Pangilinan J."/>
            <person name="Lipzen A."/>
            <person name="Riley R."/>
            <person name="Andreopoulos W."/>
            <person name="He G."/>
            <person name="Johnson J."/>
            <person name="Nolan M."/>
            <person name="Tritt A."/>
            <person name="Barry K.W."/>
            <person name="Grigoriev I.V."/>
            <person name="Nagy L.G."/>
            <person name="Hibbett D."/>
            <person name="Henrissat B."/>
            <person name="Matheny P.B."/>
            <person name="Labbe J."/>
            <person name="Martin F.M."/>
        </authorList>
    </citation>
    <scope>NUCLEOTIDE SEQUENCE</scope>
    <source>
        <strain evidence="1">FP105234-sp</strain>
    </source>
</reference>
<gene>
    <name evidence="1" type="ORF">FA95DRAFT_1558177</name>
</gene>
<protein>
    <submittedName>
        <fullName evidence="1">Uncharacterized protein</fullName>
    </submittedName>
</protein>